<feature type="coiled-coil region" evidence="1">
    <location>
        <begin position="341"/>
        <end position="368"/>
    </location>
</feature>
<dbReference type="EMBL" id="GL447495">
    <property type="protein sequence ID" value="EFN86432.1"/>
    <property type="molecule type" value="Genomic_DNA"/>
</dbReference>
<dbReference type="InParanoid" id="E2BD07"/>
<name>E2BD07_HARSA</name>
<dbReference type="Proteomes" id="UP000008237">
    <property type="component" value="Unassembled WGS sequence"/>
</dbReference>
<evidence type="ECO:0000256" key="1">
    <source>
        <dbReference type="SAM" id="Coils"/>
    </source>
</evidence>
<dbReference type="OrthoDB" id="7676529at2759"/>
<gene>
    <name evidence="2" type="ORF">EAI_05270</name>
</gene>
<dbReference type="AlphaFoldDB" id="E2BD07"/>
<reference evidence="2 3" key="1">
    <citation type="journal article" date="2010" name="Science">
        <title>Genomic comparison of the ants Camponotus floridanus and Harpegnathos saltator.</title>
        <authorList>
            <person name="Bonasio R."/>
            <person name="Zhang G."/>
            <person name="Ye C."/>
            <person name="Mutti N.S."/>
            <person name="Fang X."/>
            <person name="Qin N."/>
            <person name="Donahue G."/>
            <person name="Yang P."/>
            <person name="Li Q."/>
            <person name="Li C."/>
            <person name="Zhang P."/>
            <person name="Huang Z."/>
            <person name="Berger S.L."/>
            <person name="Reinberg D."/>
            <person name="Wang J."/>
            <person name="Liebig J."/>
        </authorList>
    </citation>
    <scope>NUCLEOTIDE SEQUENCE [LARGE SCALE GENOMIC DNA]</scope>
    <source>
        <strain evidence="2 3">R22 G/1</strain>
    </source>
</reference>
<evidence type="ECO:0000313" key="3">
    <source>
        <dbReference type="Proteomes" id="UP000008237"/>
    </source>
</evidence>
<evidence type="ECO:0000313" key="2">
    <source>
        <dbReference type="EMBL" id="EFN86432.1"/>
    </source>
</evidence>
<accession>E2BD07</accession>
<dbReference type="KEGG" id="hst:109503682"/>
<proteinExistence type="predicted"/>
<keyword evidence="1" id="KW-0175">Coiled coil</keyword>
<keyword evidence="3" id="KW-1185">Reference proteome</keyword>
<sequence>MYIDDNAEIVPRDFIVCEFYGVETCFCWNVNHSKLVMFPYMADDSSARNVRVFTTPAPVRQVQCFDGRVFVLCAPRGVYKLARGGVFAVLSKNALGMGAEFYEVLVPKENHIKLSNKQSKDSRSLFKYPTASNTTEEVHSLPLIPANTEERFLECFTDDQQEKRNICVIGYGRKLFVWTGNSVHLIYADIAGIISRIMPVMRGNKIAGVLLLVNMDTVILMHSRDCNLVFQKIWLGRNIRCTSTLCASFCTESEDILWIVYCDLSKLYYMRKELSTDNVEEAKIEQKTFTCMQYYKSNIILGLLDNRELIELSVETLKNSLSINNSVELRADMFQNTNLIMERICDKVKELDKLYEKLTDEQDKLRKINMYAYNKKLEANPQIEICRLWNCTYLTLNIPEKLPKNSYVVFTLNIDYQSTFCMKKVTETTFTVKMPVNERKALCSSTVNMDMITLVNKEIPWCIIQNFITCPPQKEARKRSKKEQDKIDFIETKIALLRSLIEKGLDMTKLSEIKKTVRKKLKS</sequence>
<protein>
    <submittedName>
        <fullName evidence="2">Uncharacterized protein</fullName>
    </submittedName>
</protein>
<dbReference type="PhylomeDB" id="E2BD07"/>
<organism evidence="3">
    <name type="scientific">Harpegnathos saltator</name>
    <name type="common">Jerdon's jumping ant</name>
    <dbReference type="NCBI Taxonomy" id="610380"/>
    <lineage>
        <taxon>Eukaryota</taxon>
        <taxon>Metazoa</taxon>
        <taxon>Ecdysozoa</taxon>
        <taxon>Arthropoda</taxon>
        <taxon>Hexapoda</taxon>
        <taxon>Insecta</taxon>
        <taxon>Pterygota</taxon>
        <taxon>Neoptera</taxon>
        <taxon>Endopterygota</taxon>
        <taxon>Hymenoptera</taxon>
        <taxon>Apocrita</taxon>
        <taxon>Aculeata</taxon>
        <taxon>Formicoidea</taxon>
        <taxon>Formicidae</taxon>
        <taxon>Ponerinae</taxon>
        <taxon>Ponerini</taxon>
        <taxon>Harpegnathos</taxon>
    </lineage>
</organism>
<dbReference type="OMA" id="FYGVETC"/>